<evidence type="ECO:0000313" key="4">
    <source>
        <dbReference type="Proteomes" id="UP000222542"/>
    </source>
</evidence>
<reference evidence="3" key="1">
    <citation type="journal article" date="2014" name="Nat. Genet.">
        <title>Genome sequence of the hot pepper provides insights into the evolution of pungency in Capsicum species.</title>
        <authorList>
            <person name="Kim S."/>
            <person name="Park M."/>
            <person name="Yeom S.I."/>
            <person name="Kim Y.M."/>
            <person name="Lee J.M."/>
            <person name="Lee H.A."/>
            <person name="Seo E."/>
            <person name="Choi J."/>
            <person name="Cheong K."/>
            <person name="Kim K.T."/>
            <person name="Jung K."/>
            <person name="Lee G.W."/>
            <person name="Oh S.K."/>
            <person name="Bae C."/>
            <person name="Kim S.B."/>
            <person name="Lee H.Y."/>
            <person name="Kim S.Y."/>
            <person name="Kim M.S."/>
            <person name="Kang B.C."/>
            <person name="Jo Y.D."/>
            <person name="Yang H.B."/>
            <person name="Jeong H.J."/>
            <person name="Kang W.H."/>
            <person name="Kwon J.K."/>
            <person name="Shin C."/>
            <person name="Lim J.Y."/>
            <person name="Park J.H."/>
            <person name="Huh J.H."/>
            <person name="Kim J.S."/>
            <person name="Kim B.D."/>
            <person name="Cohen O."/>
            <person name="Paran I."/>
            <person name="Suh M.C."/>
            <person name="Lee S.B."/>
            <person name="Kim Y.K."/>
            <person name="Shin Y."/>
            <person name="Noh S.J."/>
            <person name="Park J."/>
            <person name="Seo Y.S."/>
            <person name="Kwon S.Y."/>
            <person name="Kim H.A."/>
            <person name="Park J.M."/>
            <person name="Kim H.J."/>
            <person name="Choi S.B."/>
            <person name="Bosland P.W."/>
            <person name="Reeves G."/>
            <person name="Jo S.H."/>
            <person name="Lee B.W."/>
            <person name="Cho H.T."/>
            <person name="Choi H.S."/>
            <person name="Lee M.S."/>
            <person name="Yu Y."/>
            <person name="Do Choi Y."/>
            <person name="Park B.S."/>
            <person name="van Deynze A."/>
            <person name="Ashrafi H."/>
            <person name="Hill T."/>
            <person name="Kim W.T."/>
            <person name="Pai H.S."/>
            <person name="Ahn H.K."/>
            <person name="Yeam I."/>
            <person name="Giovannoni J.J."/>
            <person name="Rose J.K."/>
            <person name="Sorensen I."/>
            <person name="Lee S.J."/>
            <person name="Kim R.W."/>
            <person name="Choi I.Y."/>
            <person name="Choi B.S."/>
            <person name="Lim J.S."/>
            <person name="Lee Y.H."/>
            <person name="Choi D."/>
        </authorList>
    </citation>
    <scope>NUCLEOTIDE SEQUENCE [LARGE SCALE GENOMIC DNA]</scope>
</reference>
<gene>
    <name evidence="3" type="ORF">T459_09095</name>
    <name evidence="2" type="ORF">T459_15222</name>
</gene>
<sequence length="90" mass="10794">MEDLQENQKQKSEMQKEMDRLKDNLIFEKQNLEVADYDCDKFRSLCNEKDAELQAALIEKLNLELRFSKLMGPQGLKKKIQKSWFKQIIR</sequence>
<feature type="coiled-coil region" evidence="1">
    <location>
        <begin position="4"/>
        <end position="31"/>
    </location>
</feature>
<keyword evidence="4" id="KW-1185">Reference proteome</keyword>
<dbReference type="Gramene" id="PHT86989">
    <property type="protein sequence ID" value="PHT86989"/>
    <property type="gene ID" value="T459_09095"/>
</dbReference>
<evidence type="ECO:0000313" key="3">
    <source>
        <dbReference type="EMBL" id="PHT86989.1"/>
    </source>
</evidence>
<dbReference type="Gramene" id="PHT82207">
    <property type="protein sequence ID" value="PHT82207"/>
    <property type="gene ID" value="T459_15222"/>
</dbReference>
<reference evidence="3 4" key="2">
    <citation type="journal article" date="2017" name="Genome Biol.">
        <title>New reference genome sequences of hot pepper reveal the massive evolution of plant disease-resistance genes by retroduplication.</title>
        <authorList>
            <person name="Kim S."/>
            <person name="Park J."/>
            <person name="Yeom S.I."/>
            <person name="Kim Y.M."/>
            <person name="Seo E."/>
            <person name="Kim K.T."/>
            <person name="Kim M.S."/>
            <person name="Lee J.M."/>
            <person name="Cheong K."/>
            <person name="Shin H.S."/>
            <person name="Kim S.B."/>
            <person name="Han K."/>
            <person name="Lee J."/>
            <person name="Park M."/>
            <person name="Lee H.A."/>
            <person name="Lee H.Y."/>
            <person name="Lee Y."/>
            <person name="Oh S."/>
            <person name="Lee J.H."/>
            <person name="Choi E."/>
            <person name="Choi E."/>
            <person name="Lee S.E."/>
            <person name="Jeon J."/>
            <person name="Kim H."/>
            <person name="Choi G."/>
            <person name="Song H."/>
            <person name="Lee J."/>
            <person name="Lee S.C."/>
            <person name="Kwon J.K."/>
            <person name="Lee H.Y."/>
            <person name="Koo N."/>
            <person name="Hong Y."/>
            <person name="Kim R.W."/>
            <person name="Kang W.H."/>
            <person name="Huh J.H."/>
            <person name="Kang B.C."/>
            <person name="Yang T.J."/>
            <person name="Lee Y.H."/>
            <person name="Bennetzen J.L."/>
            <person name="Choi D."/>
        </authorList>
    </citation>
    <scope>NUCLEOTIDE SEQUENCE [LARGE SCALE GENOMIC DNA]</scope>
    <source>
        <strain evidence="4">cv. CM334</strain>
    </source>
</reference>
<dbReference type="STRING" id="4072.A0A2G2ZYE5"/>
<evidence type="ECO:0000313" key="2">
    <source>
        <dbReference type="EMBL" id="PHT82207.1"/>
    </source>
</evidence>
<dbReference type="Proteomes" id="UP000222542">
    <property type="component" value="Unassembled WGS sequence"/>
</dbReference>
<comment type="caution">
    <text evidence="3">The sequence shown here is derived from an EMBL/GenBank/DDBJ whole genome shotgun (WGS) entry which is preliminary data.</text>
</comment>
<accession>A0A2G2ZYE5</accession>
<keyword evidence="1" id="KW-0175">Coiled coil</keyword>
<dbReference type="SMR" id="A0A2G2ZYE5"/>
<protein>
    <submittedName>
        <fullName evidence="3">Uncharacterized protein</fullName>
    </submittedName>
</protein>
<organism evidence="3 4">
    <name type="scientific">Capsicum annuum</name>
    <name type="common">Capsicum pepper</name>
    <dbReference type="NCBI Taxonomy" id="4072"/>
    <lineage>
        <taxon>Eukaryota</taxon>
        <taxon>Viridiplantae</taxon>
        <taxon>Streptophyta</taxon>
        <taxon>Embryophyta</taxon>
        <taxon>Tracheophyta</taxon>
        <taxon>Spermatophyta</taxon>
        <taxon>Magnoliopsida</taxon>
        <taxon>eudicotyledons</taxon>
        <taxon>Gunneridae</taxon>
        <taxon>Pentapetalae</taxon>
        <taxon>asterids</taxon>
        <taxon>lamiids</taxon>
        <taxon>Solanales</taxon>
        <taxon>Solanaceae</taxon>
        <taxon>Solanoideae</taxon>
        <taxon>Capsiceae</taxon>
        <taxon>Capsicum</taxon>
    </lineage>
</organism>
<dbReference type="EMBL" id="AYRZ02000003">
    <property type="protein sequence ID" value="PHT86989.1"/>
    <property type="molecule type" value="Genomic_DNA"/>
</dbReference>
<name>A0A2G2ZYE5_CAPAN</name>
<dbReference type="EMBL" id="AYRZ02000005">
    <property type="protein sequence ID" value="PHT82207.1"/>
    <property type="molecule type" value="Genomic_DNA"/>
</dbReference>
<evidence type="ECO:0000256" key="1">
    <source>
        <dbReference type="SAM" id="Coils"/>
    </source>
</evidence>
<dbReference type="AlphaFoldDB" id="A0A2G2ZYE5"/>
<proteinExistence type="predicted"/>